<dbReference type="EMBL" id="CP015614">
    <property type="protein sequence ID" value="ANF54388.1"/>
    <property type="molecule type" value="Genomic_DNA"/>
</dbReference>
<reference evidence="1 2" key="1">
    <citation type="journal article" date="2014" name="Genome Announc.">
        <title>Genome Sequence of a Promising Hydrogen-Producing Facultative Anaerobic Bacterium, Brevundimonas naejangsanensis Strain B1.</title>
        <authorList>
            <person name="Su H."/>
            <person name="Zhang T."/>
            <person name="Bao M."/>
            <person name="Jiang Y."/>
            <person name="Wang Y."/>
            <person name="Tan T."/>
        </authorList>
    </citation>
    <scope>NUCLEOTIDE SEQUENCE [LARGE SCALE GENOMIC DNA]</scope>
    <source>
        <strain evidence="1 2">B1</strain>
    </source>
</reference>
<proteinExistence type="predicted"/>
<sequence>MVDTDSRARPDRRPALAICVWNPDYPTWDLVEDLSGEPWSPPGARTQPIRGDRDAQALAGRLIVALKDQDCAGLLLIGRTSHPGPFRLQMRAENRRLEGSGRLDETGPGVARVTAPVAEMLRDLTATGLPAIAASDAEEDAGSYILYRALADLPDSLNSPSIGLLRAPDGATEEAMRTAIKAVASAMARHLTPLPRSSAA</sequence>
<protein>
    <submittedName>
        <fullName evidence="1">Uncharacterized protein</fullName>
    </submittedName>
</protein>
<dbReference type="InterPro" id="IPR036440">
    <property type="entry name" value="Peptidase_C15-like_sf"/>
</dbReference>
<evidence type="ECO:0000313" key="1">
    <source>
        <dbReference type="EMBL" id="ANF54388.1"/>
    </source>
</evidence>
<dbReference type="Proteomes" id="UP000077603">
    <property type="component" value="Chromosome"/>
</dbReference>
<evidence type="ECO:0000313" key="2">
    <source>
        <dbReference type="Proteomes" id="UP000077603"/>
    </source>
</evidence>
<dbReference type="AlphaFoldDB" id="A0A172Y5A9"/>
<name>A0A172Y5A9_9CAUL</name>
<dbReference type="eggNOG" id="ENOG5033UYT">
    <property type="taxonomic scope" value="Bacteria"/>
</dbReference>
<dbReference type="Gene3D" id="3.40.630.20">
    <property type="entry name" value="Peptidase C15, pyroglutamyl peptidase I-like"/>
    <property type="match status" value="1"/>
</dbReference>
<gene>
    <name evidence="1" type="ORF">DA69_06330</name>
</gene>
<accession>A0A172Y5A9</accession>
<dbReference type="KEGG" id="bne:DA69_06330"/>
<keyword evidence="2" id="KW-1185">Reference proteome</keyword>
<dbReference type="SUPFAM" id="SSF53182">
    <property type="entry name" value="Pyrrolidone carboxyl peptidase (pyroglutamate aminopeptidase)"/>
    <property type="match status" value="1"/>
</dbReference>
<organism evidence="1 2">
    <name type="scientific">Brevundimonas naejangsanensis</name>
    <dbReference type="NCBI Taxonomy" id="588932"/>
    <lineage>
        <taxon>Bacteria</taxon>
        <taxon>Pseudomonadati</taxon>
        <taxon>Pseudomonadota</taxon>
        <taxon>Alphaproteobacteria</taxon>
        <taxon>Caulobacterales</taxon>
        <taxon>Caulobacteraceae</taxon>
        <taxon>Brevundimonas</taxon>
    </lineage>
</organism>